<dbReference type="EMBL" id="FNBJ01000006">
    <property type="protein sequence ID" value="SDF10768.1"/>
    <property type="molecule type" value="Genomic_DNA"/>
</dbReference>
<dbReference type="Proteomes" id="UP000198612">
    <property type="component" value="Unassembled WGS sequence"/>
</dbReference>
<evidence type="ECO:0000313" key="9">
    <source>
        <dbReference type="Proteomes" id="UP000199519"/>
    </source>
</evidence>
<dbReference type="EMBL" id="FOHG01000007">
    <property type="protein sequence ID" value="SES82104.1"/>
    <property type="molecule type" value="Genomic_DNA"/>
</dbReference>
<dbReference type="SUPFAM" id="SSF109604">
    <property type="entry name" value="HD-domain/PDEase-like"/>
    <property type="match status" value="1"/>
</dbReference>
<evidence type="ECO:0000313" key="11">
    <source>
        <dbReference type="Proteomes" id="UP000295472"/>
    </source>
</evidence>
<evidence type="ECO:0000313" key="6">
    <source>
        <dbReference type="EMBL" id="TDS26069.1"/>
    </source>
</evidence>
<dbReference type="EMBL" id="FMYT01000008">
    <property type="protein sequence ID" value="SDC53921.1"/>
    <property type="molecule type" value="Genomic_DNA"/>
</dbReference>
<evidence type="ECO:0000313" key="4">
    <source>
        <dbReference type="EMBL" id="SDF10768.1"/>
    </source>
</evidence>
<keyword evidence="9" id="KW-1185">Reference proteome</keyword>
<dbReference type="Pfam" id="PF13328">
    <property type="entry name" value="HD_4"/>
    <property type="match status" value="1"/>
</dbReference>
<dbReference type="Proteomes" id="UP000324896">
    <property type="component" value="Unassembled WGS sequence"/>
</dbReference>
<dbReference type="PANTHER" id="PTHR46246">
    <property type="entry name" value="GUANOSINE-3',5'-BIS(DIPHOSPHATE) 3'-PYROPHOSPHOHYDROLASE MESH1"/>
    <property type="match status" value="1"/>
</dbReference>
<evidence type="ECO:0000313" key="7">
    <source>
        <dbReference type="EMBL" id="TDX45489.1"/>
    </source>
</evidence>
<sequence length="185" mass="21363">MYANKLVARAMEYAAQYHRGGTRKGGDIPYIVHPFEVAMILKENSFEDKVVAAGLLHDLLEDTEVSKSDLKEEFGTEILELVISASEKLKGREKRSWQSRKEQTINYLSQEASFINKAIACADKLSNARSILRDLEKDPKDFWQRFTAPKEKQQWYYESLVKSLKELEGLKMYAEFKEVIAEIFS</sequence>
<dbReference type="PANTHER" id="PTHR46246:SF1">
    <property type="entry name" value="GUANOSINE-3',5'-BIS(DIPHOSPHATE) 3'-PYROPHOSPHOHYDROLASE MESH1"/>
    <property type="match status" value="1"/>
</dbReference>
<evidence type="ECO:0000313" key="10">
    <source>
        <dbReference type="Proteomes" id="UP000247389"/>
    </source>
</evidence>
<dbReference type="EMBL" id="SOAA01000039">
    <property type="protein sequence ID" value="TDS26069.1"/>
    <property type="molecule type" value="Genomic_DNA"/>
</dbReference>
<dbReference type="AlphaFoldDB" id="A0A1G6MEP9"/>
<dbReference type="Proteomes" id="UP000247389">
    <property type="component" value="Unassembled WGS sequence"/>
</dbReference>
<dbReference type="EMBL" id="SOEF01000007">
    <property type="protein sequence ID" value="TDX45489.1"/>
    <property type="molecule type" value="Genomic_DNA"/>
</dbReference>
<evidence type="ECO:0000313" key="13">
    <source>
        <dbReference type="Proteomes" id="UP000324896"/>
    </source>
</evidence>
<evidence type="ECO:0000313" key="3">
    <source>
        <dbReference type="EMBL" id="SDC53921.1"/>
    </source>
</evidence>
<feature type="domain" description="HD/PDEase" evidence="1">
    <location>
        <begin position="26"/>
        <end position="137"/>
    </location>
</feature>
<accession>A0A1G6MEP9</accession>
<dbReference type="STRING" id="54121.SAMN04515653_105126"/>
<organism evidence="3 13">
    <name type="scientific">Halanaerobium congolense</name>
    <dbReference type="NCBI Taxonomy" id="54121"/>
    <lineage>
        <taxon>Bacteria</taxon>
        <taxon>Bacillati</taxon>
        <taxon>Bacillota</taxon>
        <taxon>Clostridia</taxon>
        <taxon>Halanaerobiales</taxon>
        <taxon>Halanaerobiaceae</taxon>
        <taxon>Halanaerobium</taxon>
    </lineage>
</organism>
<evidence type="ECO:0000259" key="1">
    <source>
        <dbReference type="SMART" id="SM00471"/>
    </source>
</evidence>
<dbReference type="Proteomes" id="UP000295472">
    <property type="component" value="Unassembled WGS sequence"/>
</dbReference>
<protein>
    <submittedName>
        <fullName evidence="3">HD domain-containing protein</fullName>
    </submittedName>
</protein>
<reference evidence="6 12" key="2">
    <citation type="submission" date="2019-03" db="EMBL/GenBank/DDBJ databases">
        <title>Deep subsurface shale carbon reservoir microbial communities from Ohio and West Virginia, USA.</title>
        <authorList>
            <person name="Wrighton K."/>
        </authorList>
    </citation>
    <scope>NUCLEOTIDE SEQUENCE [LARGE SCALE GENOMIC DNA]</scope>
    <source>
        <strain evidence="6 12">UTICA-S4D12</strain>
    </source>
</reference>
<dbReference type="Proteomes" id="UP000199519">
    <property type="component" value="Unassembled WGS sequence"/>
</dbReference>
<dbReference type="RefSeq" id="WP_073160104.1">
    <property type="nucleotide sequence ID" value="NZ_FMYT01000008.1"/>
</dbReference>
<dbReference type="InterPro" id="IPR052194">
    <property type="entry name" value="MESH1"/>
</dbReference>
<evidence type="ECO:0000313" key="5">
    <source>
        <dbReference type="EMBL" id="SES82104.1"/>
    </source>
</evidence>
<evidence type="ECO:0000313" key="12">
    <source>
        <dbReference type="Proteomes" id="UP000295758"/>
    </source>
</evidence>
<dbReference type="CDD" id="cd00077">
    <property type="entry name" value="HDc"/>
    <property type="match status" value="1"/>
</dbReference>
<dbReference type="GeneID" id="57012214"/>
<evidence type="ECO:0000313" key="2">
    <source>
        <dbReference type="EMBL" id="PXV66973.1"/>
    </source>
</evidence>
<dbReference type="OrthoDB" id="9802385at2"/>
<reference evidence="7 11" key="3">
    <citation type="submission" date="2019-03" db="EMBL/GenBank/DDBJ databases">
        <title>Subsurface microbial communities from deep shales in Ohio and West Virginia, USA.</title>
        <authorList>
            <person name="Wrighton K."/>
        </authorList>
    </citation>
    <scope>NUCLEOTIDE SEQUENCE [LARGE SCALE GENOMIC DNA]</scope>
    <source>
        <strain evidence="7 11">DSMZ 11287</strain>
        <strain evidence="2 10">MSL28</strain>
    </source>
</reference>
<dbReference type="Gene3D" id="1.10.3210.10">
    <property type="entry name" value="Hypothetical protein af1432"/>
    <property type="match status" value="1"/>
</dbReference>
<reference evidence="8 9" key="1">
    <citation type="submission" date="2016-10" db="EMBL/GenBank/DDBJ databases">
        <authorList>
            <person name="Varghese N."/>
            <person name="Submissions S."/>
        </authorList>
    </citation>
    <scope>NUCLEOTIDE SEQUENCE [LARGE SCALE GENOMIC DNA]</scope>
    <source>
        <strain evidence="3 13">WG10</strain>
        <strain evidence="4 9">WG2</strain>
        <strain evidence="5 8">WG5</strain>
    </source>
</reference>
<dbReference type="Proteomes" id="UP000295758">
    <property type="component" value="Unassembled WGS sequence"/>
</dbReference>
<dbReference type="GO" id="GO:0008893">
    <property type="term" value="F:guanosine-3',5'-bis(diphosphate) 3'-diphosphatase activity"/>
    <property type="evidence" value="ECO:0007669"/>
    <property type="project" value="TreeGrafter"/>
</dbReference>
<name>A0A1G6MEP9_9FIRM</name>
<proteinExistence type="predicted"/>
<dbReference type="EMBL" id="QICM01000009">
    <property type="protein sequence ID" value="PXV66973.1"/>
    <property type="molecule type" value="Genomic_DNA"/>
</dbReference>
<gene>
    <name evidence="6" type="ORF">BY453_1391</name>
    <name evidence="7" type="ORF">C7954_10756</name>
    <name evidence="2" type="ORF">C8C78_10923</name>
    <name evidence="3" type="ORF">SAMN04488597_10843</name>
    <name evidence="4" type="ORF">SAMN04488598_10655</name>
    <name evidence="5" type="ORF">SAMN04515652_10748</name>
</gene>
<dbReference type="InterPro" id="IPR003607">
    <property type="entry name" value="HD/PDEase_dom"/>
</dbReference>
<dbReference type="SMART" id="SM00471">
    <property type="entry name" value="HDc"/>
    <property type="match status" value="1"/>
</dbReference>
<evidence type="ECO:0000313" key="8">
    <source>
        <dbReference type="Proteomes" id="UP000198612"/>
    </source>
</evidence>